<dbReference type="Pfam" id="PF00501">
    <property type="entry name" value="AMP-binding"/>
    <property type="match status" value="1"/>
</dbReference>
<evidence type="ECO:0000259" key="1">
    <source>
        <dbReference type="Pfam" id="PF00501"/>
    </source>
</evidence>
<dbReference type="InterPro" id="IPR000873">
    <property type="entry name" value="AMP-dep_synth/lig_dom"/>
</dbReference>
<dbReference type="EMBL" id="CAEMXZ010000011">
    <property type="protein sequence ID" value="CAB4322668.1"/>
    <property type="molecule type" value="Genomic_DNA"/>
</dbReference>
<sequence length="533" mass="57425">MDTNISEDAIAAFQFTGQDVPWLLAQWAEKKPDHPVLIWEPKDGASRQWTYAEFWTDVQRIAAGLHARGIVKGDMVVIHADNCPEMVLAWYACATVGAVGVTTNTRSVGAEMSYFIEHTGAVAAITQPKFAEMVRASGPDLRWIAVTSDDAGEPAAAPAAEGFETFDSLFGDAAAAPVRPAEPMLPVGVMFTSGTTSRPKAVVHTHANALWAARVGPNNIGMHPDGVYLIFLPFFHVNAQSWSMWSTLGVGGTIVLQPKFSASRFWDVIVARSVTHISLIPFVYTAVAGKPIPDNKLEVGVFGAVVPPLEQLLGCRVLPAYGMTETVTHATSAGIHGQIPVGSMGKATPGYETLVVDPETGEVLDDGRVGELWLRGTRGIQLFLEYYGNPEANAKSFTEGGWFRTGDMVRIGEGGAIFYTERDKDMLKVGGENVSAKEVEDLCRTVAGVGEVAVVGRSHPMLDVVPVAFVIKGANAPDEATLEAQIIELCRTNLSDFKVPRAVYCVEDFPRATLDKVAKNQLRDIADAKPDPF</sequence>
<dbReference type="Pfam" id="PF13193">
    <property type="entry name" value="AMP-binding_C"/>
    <property type="match status" value="1"/>
</dbReference>
<dbReference type="SUPFAM" id="SSF56801">
    <property type="entry name" value="Acetyl-CoA synthetase-like"/>
    <property type="match status" value="1"/>
</dbReference>
<dbReference type="InterPro" id="IPR045851">
    <property type="entry name" value="AMP-bd_C_sf"/>
</dbReference>
<dbReference type="InterPro" id="IPR050237">
    <property type="entry name" value="ATP-dep_AMP-bd_enzyme"/>
</dbReference>
<dbReference type="InterPro" id="IPR025110">
    <property type="entry name" value="AMP-bd_C"/>
</dbReference>
<proteinExistence type="predicted"/>
<gene>
    <name evidence="3" type="ORF">UFOPK1392_00404</name>
    <name evidence="4" type="ORF">UFOPK3733_00301</name>
</gene>
<dbReference type="EMBL" id="CAFBNC010000008">
    <property type="protein sequence ID" value="CAB4924901.1"/>
    <property type="molecule type" value="Genomic_DNA"/>
</dbReference>
<dbReference type="AlphaFoldDB" id="A0A6J5YGF9"/>
<dbReference type="PANTHER" id="PTHR43767">
    <property type="entry name" value="LONG-CHAIN-FATTY-ACID--COA LIGASE"/>
    <property type="match status" value="1"/>
</dbReference>
<evidence type="ECO:0000259" key="2">
    <source>
        <dbReference type="Pfam" id="PF13193"/>
    </source>
</evidence>
<dbReference type="PROSITE" id="PS00455">
    <property type="entry name" value="AMP_BINDING"/>
    <property type="match status" value="1"/>
</dbReference>
<feature type="domain" description="AMP-dependent synthetase/ligase" evidence="1">
    <location>
        <begin position="25"/>
        <end position="387"/>
    </location>
</feature>
<name>A0A6J5YGF9_9ZZZZ</name>
<reference evidence="3" key="1">
    <citation type="submission" date="2020-05" db="EMBL/GenBank/DDBJ databases">
        <authorList>
            <person name="Chiriac C."/>
            <person name="Salcher M."/>
            <person name="Ghai R."/>
            <person name="Kavagutti S V."/>
        </authorList>
    </citation>
    <scope>NUCLEOTIDE SEQUENCE</scope>
</reference>
<dbReference type="Gene3D" id="3.30.300.30">
    <property type="match status" value="1"/>
</dbReference>
<dbReference type="PANTHER" id="PTHR43767:SF1">
    <property type="entry name" value="NONRIBOSOMAL PEPTIDE SYNTHASE PES1 (EUROFUNG)-RELATED"/>
    <property type="match status" value="1"/>
</dbReference>
<dbReference type="InterPro" id="IPR020845">
    <property type="entry name" value="AMP-binding_CS"/>
</dbReference>
<accession>A0A6J5YGF9</accession>
<evidence type="ECO:0000313" key="3">
    <source>
        <dbReference type="EMBL" id="CAB4322668.1"/>
    </source>
</evidence>
<dbReference type="InterPro" id="IPR042099">
    <property type="entry name" value="ANL_N_sf"/>
</dbReference>
<feature type="domain" description="AMP-binding enzyme C-terminal" evidence="2">
    <location>
        <begin position="438"/>
        <end position="512"/>
    </location>
</feature>
<organism evidence="3">
    <name type="scientific">freshwater metagenome</name>
    <dbReference type="NCBI Taxonomy" id="449393"/>
    <lineage>
        <taxon>unclassified sequences</taxon>
        <taxon>metagenomes</taxon>
        <taxon>ecological metagenomes</taxon>
    </lineage>
</organism>
<dbReference type="GO" id="GO:0016878">
    <property type="term" value="F:acid-thiol ligase activity"/>
    <property type="evidence" value="ECO:0007669"/>
    <property type="project" value="UniProtKB-ARBA"/>
</dbReference>
<protein>
    <submittedName>
        <fullName evidence="3">Unannotated protein</fullName>
    </submittedName>
</protein>
<evidence type="ECO:0000313" key="4">
    <source>
        <dbReference type="EMBL" id="CAB4924901.1"/>
    </source>
</evidence>
<dbReference type="Gene3D" id="3.40.50.12780">
    <property type="entry name" value="N-terminal domain of ligase-like"/>
    <property type="match status" value="1"/>
</dbReference>